<feature type="region of interest" description="Disordered" evidence="1">
    <location>
        <begin position="34"/>
        <end position="92"/>
    </location>
</feature>
<evidence type="ECO:0008006" key="4">
    <source>
        <dbReference type="Google" id="ProtNLM"/>
    </source>
</evidence>
<feature type="compositionally biased region" description="Basic residues" evidence="1">
    <location>
        <begin position="43"/>
        <end position="56"/>
    </location>
</feature>
<evidence type="ECO:0000313" key="3">
    <source>
        <dbReference type="Proteomes" id="UP001431429"/>
    </source>
</evidence>
<dbReference type="EMBL" id="JAMQAW010000030">
    <property type="protein sequence ID" value="MCM2391354.1"/>
    <property type="molecule type" value="Genomic_DNA"/>
</dbReference>
<sequence>MTNLVAVVALLALIGIGVFLIHLVNTQQEARIATHHFGDRRPGIGRRSRRRHHRRQASADHGQLSHAHPDAATGRDTGPSPGPHADRSGTGP</sequence>
<comment type="caution">
    <text evidence="2">The sequence shown here is derived from an EMBL/GenBank/DDBJ whole genome shotgun (WGS) entry which is preliminary data.</text>
</comment>
<gene>
    <name evidence="2" type="ORF">NBG84_24195</name>
</gene>
<evidence type="ECO:0000256" key="1">
    <source>
        <dbReference type="SAM" id="MobiDB-lite"/>
    </source>
</evidence>
<dbReference type="Proteomes" id="UP001431429">
    <property type="component" value="Unassembled WGS sequence"/>
</dbReference>
<evidence type="ECO:0000313" key="2">
    <source>
        <dbReference type="EMBL" id="MCM2391354.1"/>
    </source>
</evidence>
<organism evidence="2 3">
    <name type="scientific">Streptomyces albipurpureus</name>
    <dbReference type="NCBI Taxonomy" id="2897419"/>
    <lineage>
        <taxon>Bacteria</taxon>
        <taxon>Bacillati</taxon>
        <taxon>Actinomycetota</taxon>
        <taxon>Actinomycetes</taxon>
        <taxon>Kitasatosporales</taxon>
        <taxon>Streptomycetaceae</taxon>
        <taxon>Streptomyces</taxon>
    </lineage>
</organism>
<accession>A0ABT0URW3</accession>
<name>A0ABT0URW3_9ACTN</name>
<reference evidence="2" key="1">
    <citation type="submission" date="2022-06" db="EMBL/GenBank/DDBJ databases">
        <title>Genome public.</title>
        <authorList>
            <person name="Sun Q."/>
        </authorList>
    </citation>
    <scope>NUCLEOTIDE SEQUENCE</scope>
    <source>
        <strain evidence="2">CWNU-1</strain>
    </source>
</reference>
<proteinExistence type="predicted"/>
<dbReference type="RefSeq" id="WP_250921687.1">
    <property type="nucleotide sequence ID" value="NZ_JAMQAW010000030.1"/>
</dbReference>
<protein>
    <recommendedName>
        <fullName evidence="4">Secreted protein</fullName>
    </recommendedName>
</protein>
<keyword evidence="3" id="KW-1185">Reference proteome</keyword>